<protein>
    <recommendedName>
        <fullName evidence="5">Glycosyl transferase, group 1</fullName>
    </recommendedName>
</protein>
<organism evidence="4">
    <name type="scientific">hydrothermal vent metagenome</name>
    <dbReference type="NCBI Taxonomy" id="652676"/>
    <lineage>
        <taxon>unclassified sequences</taxon>
        <taxon>metagenomes</taxon>
        <taxon>ecological metagenomes</taxon>
    </lineage>
</organism>
<feature type="domain" description="Glycosyl transferase family 1" evidence="2">
    <location>
        <begin position="200"/>
        <end position="350"/>
    </location>
</feature>
<dbReference type="InterPro" id="IPR028098">
    <property type="entry name" value="Glyco_trans_4-like_N"/>
</dbReference>
<gene>
    <name evidence="4" type="ORF">MNBD_GAMMA01-1000</name>
</gene>
<evidence type="ECO:0000259" key="3">
    <source>
        <dbReference type="Pfam" id="PF13439"/>
    </source>
</evidence>
<evidence type="ECO:0000313" key="4">
    <source>
        <dbReference type="EMBL" id="VAW33612.1"/>
    </source>
</evidence>
<dbReference type="CDD" id="cd03809">
    <property type="entry name" value="GT4_MtfB-like"/>
    <property type="match status" value="1"/>
</dbReference>
<dbReference type="PANTHER" id="PTHR46401">
    <property type="entry name" value="GLYCOSYLTRANSFERASE WBBK-RELATED"/>
    <property type="match status" value="1"/>
</dbReference>
<dbReference type="FunFam" id="3.40.50.2000:FF:000119">
    <property type="entry name" value="Glycosyl transferase group 1"/>
    <property type="match status" value="1"/>
</dbReference>
<reference evidence="4" key="1">
    <citation type="submission" date="2018-06" db="EMBL/GenBank/DDBJ databases">
        <authorList>
            <person name="Zhirakovskaya E."/>
        </authorList>
    </citation>
    <scope>NUCLEOTIDE SEQUENCE</scope>
</reference>
<evidence type="ECO:0000256" key="1">
    <source>
        <dbReference type="ARBA" id="ARBA00022679"/>
    </source>
</evidence>
<name>A0A3B0V4C6_9ZZZZ</name>
<dbReference type="Pfam" id="PF00534">
    <property type="entry name" value="Glycos_transf_1"/>
    <property type="match status" value="1"/>
</dbReference>
<dbReference type="AlphaFoldDB" id="A0A3B0V4C6"/>
<dbReference type="PANTHER" id="PTHR46401:SF2">
    <property type="entry name" value="GLYCOSYLTRANSFERASE WBBK-RELATED"/>
    <property type="match status" value="1"/>
</dbReference>
<proteinExistence type="predicted"/>
<evidence type="ECO:0008006" key="5">
    <source>
        <dbReference type="Google" id="ProtNLM"/>
    </source>
</evidence>
<dbReference type="Pfam" id="PF13439">
    <property type="entry name" value="Glyco_transf_4"/>
    <property type="match status" value="1"/>
</dbReference>
<sequence>MKVILNVDAITVPLTGIGHYANQLAKGLGANPKIDDFKLYSSHRWIKDAEHALKANQSLASLRKNMPLKGTALKLYTWQKNLWFKNKSKLFDKDYLLHSPNYLLLPFEGLSVTTIHDLSFIRYPQTHPKERVELLEKELPKSIEQANAIITDSEYIKNEVQQILGVAGEKIHVVPLGVSKKYSPYSAAITAPILKKYKLDNLQYLLSVATLEPRKNLNSLIDAYLLLPKKVRQQFRLVVAGARGWLSKNLLKRIELLVNRGEIISLGYIESEDLPYIYAAAYGFVLPSLYEGFGLPILEAMASGTPVLTSTASSLPEVAAGAAILTNANDIENISAGILKLLEDQQWRETAIVRGLDRAKQYTWEKCIDNTIKVYQQIQAD</sequence>
<dbReference type="SUPFAM" id="SSF53756">
    <property type="entry name" value="UDP-Glycosyltransferase/glycogen phosphorylase"/>
    <property type="match status" value="1"/>
</dbReference>
<dbReference type="GO" id="GO:0009103">
    <property type="term" value="P:lipopolysaccharide biosynthetic process"/>
    <property type="evidence" value="ECO:0007669"/>
    <property type="project" value="TreeGrafter"/>
</dbReference>
<feature type="domain" description="Glycosyltransferase subfamily 4-like N-terminal" evidence="3">
    <location>
        <begin position="111"/>
        <end position="179"/>
    </location>
</feature>
<dbReference type="GO" id="GO:0016757">
    <property type="term" value="F:glycosyltransferase activity"/>
    <property type="evidence" value="ECO:0007669"/>
    <property type="project" value="InterPro"/>
</dbReference>
<dbReference type="InterPro" id="IPR001296">
    <property type="entry name" value="Glyco_trans_1"/>
</dbReference>
<evidence type="ECO:0000259" key="2">
    <source>
        <dbReference type="Pfam" id="PF00534"/>
    </source>
</evidence>
<dbReference type="EMBL" id="UOEW01000039">
    <property type="protein sequence ID" value="VAW33612.1"/>
    <property type="molecule type" value="Genomic_DNA"/>
</dbReference>
<dbReference type="Gene3D" id="3.40.50.2000">
    <property type="entry name" value="Glycogen Phosphorylase B"/>
    <property type="match status" value="2"/>
</dbReference>
<keyword evidence="1" id="KW-0808">Transferase</keyword>
<accession>A0A3B0V4C6</accession>